<evidence type="ECO:0000256" key="1">
    <source>
        <dbReference type="ARBA" id="ARBA00022679"/>
    </source>
</evidence>
<dbReference type="InterPro" id="IPR001296">
    <property type="entry name" value="Glyco_trans_1"/>
</dbReference>
<dbReference type="InterPro" id="IPR028098">
    <property type="entry name" value="Glyco_trans_4-like_N"/>
</dbReference>
<name>A0ABM8SD48_9BACT</name>
<dbReference type="EMBL" id="CAJNBJ010000021">
    <property type="protein sequence ID" value="CAE6802388.1"/>
    <property type="molecule type" value="Genomic_DNA"/>
</dbReference>
<reference evidence="4 5" key="1">
    <citation type="submission" date="2021-02" db="EMBL/GenBank/DDBJ databases">
        <authorList>
            <person name="Han P."/>
        </authorList>
    </citation>
    <scope>NUCLEOTIDE SEQUENCE [LARGE SCALE GENOMIC DNA]</scope>
    <source>
        <strain evidence="4">Candidatus Nitrospira sp. ZN2</strain>
    </source>
</reference>
<feature type="domain" description="Glycosyltransferase subfamily 4-like N-terminal" evidence="3">
    <location>
        <begin position="15"/>
        <end position="168"/>
    </location>
</feature>
<comment type="caution">
    <text evidence="4">The sequence shown here is derived from an EMBL/GenBank/DDBJ whole genome shotgun (WGS) entry which is preliminary data.</text>
</comment>
<gene>
    <name evidence="4" type="ORF">NSPZN2_80127</name>
</gene>
<dbReference type="Gene3D" id="3.40.50.2000">
    <property type="entry name" value="Glycogen Phosphorylase B"/>
    <property type="match status" value="2"/>
</dbReference>
<dbReference type="RefSeq" id="WP_213044286.1">
    <property type="nucleotide sequence ID" value="NZ_CAJNBJ010000021.1"/>
</dbReference>
<evidence type="ECO:0000259" key="2">
    <source>
        <dbReference type="Pfam" id="PF00534"/>
    </source>
</evidence>
<accession>A0ABM8SD48</accession>
<dbReference type="Pfam" id="PF13439">
    <property type="entry name" value="Glyco_transf_4"/>
    <property type="match status" value="1"/>
</dbReference>
<dbReference type="PANTHER" id="PTHR46401">
    <property type="entry name" value="GLYCOSYLTRANSFERASE WBBK-RELATED"/>
    <property type="match status" value="1"/>
</dbReference>
<dbReference type="Pfam" id="PF00534">
    <property type="entry name" value="Glycos_transf_1"/>
    <property type="match status" value="1"/>
</dbReference>
<dbReference type="Proteomes" id="UP000675880">
    <property type="component" value="Unassembled WGS sequence"/>
</dbReference>
<evidence type="ECO:0000313" key="5">
    <source>
        <dbReference type="Proteomes" id="UP000675880"/>
    </source>
</evidence>
<organism evidence="4 5">
    <name type="scientific">Nitrospira defluvii</name>
    <dbReference type="NCBI Taxonomy" id="330214"/>
    <lineage>
        <taxon>Bacteria</taxon>
        <taxon>Pseudomonadati</taxon>
        <taxon>Nitrospirota</taxon>
        <taxon>Nitrospiria</taxon>
        <taxon>Nitrospirales</taxon>
        <taxon>Nitrospiraceae</taxon>
        <taxon>Nitrospira</taxon>
    </lineage>
</organism>
<proteinExistence type="predicted"/>
<keyword evidence="1" id="KW-0808">Transferase</keyword>
<dbReference type="CDD" id="cd03809">
    <property type="entry name" value="GT4_MtfB-like"/>
    <property type="match status" value="1"/>
</dbReference>
<dbReference type="SUPFAM" id="SSF53756">
    <property type="entry name" value="UDP-Glycosyltransferase/glycogen phosphorylase"/>
    <property type="match status" value="1"/>
</dbReference>
<keyword evidence="5" id="KW-1185">Reference proteome</keyword>
<dbReference type="PANTHER" id="PTHR46401:SF2">
    <property type="entry name" value="GLYCOSYLTRANSFERASE WBBK-RELATED"/>
    <property type="match status" value="1"/>
</dbReference>
<feature type="domain" description="Glycosyl transferase family 1" evidence="2">
    <location>
        <begin position="178"/>
        <end position="344"/>
    </location>
</feature>
<evidence type="ECO:0000259" key="3">
    <source>
        <dbReference type="Pfam" id="PF13439"/>
    </source>
</evidence>
<protein>
    <submittedName>
        <fullName evidence="4">Glycosyltransferase family 1 protein</fullName>
    </submittedName>
</protein>
<evidence type="ECO:0000313" key="4">
    <source>
        <dbReference type="EMBL" id="CAE6802388.1"/>
    </source>
</evidence>
<sequence>MRIGIDAASIVGDKGGVGWHTHHLLNALLELDDDHEYVGYLRPGSLHGGTLPGWTPRPRLRWVETPRWSMAWRGRWDGLDLYHGPNFKMHTRGRFGGIVTIHDLWLARHPEYSRKLLGQAGSSRRAIATAKRARKVVTVSEFSAREIEALYGIARDHVVVIHNGVSDEFSPLCTQEVKETLRQRWTIPEAGFILFVGGADPRKNHTRFLQAVARVRSQLGGRVVLLVGDPEHPQGSYRETAQGLALEQDVRCIGRLDREDLRRLYSCTDLFVFPSRYEGFGMPVLEAMACGAPTITSSTSSLPEVAGDAALLVDPDDVDGLGLAMVRALADQELRDGLRQRGFERVRQFTWRQAGERTSALYRDLCR</sequence>